<evidence type="ECO:0000256" key="4">
    <source>
        <dbReference type="ARBA" id="ARBA00023136"/>
    </source>
</evidence>
<dbReference type="PANTHER" id="PTHR12714">
    <property type="entry name" value="PROTEIN-S ISOPRENYLCYSTEINE O-METHYLTRANSFERASE"/>
    <property type="match status" value="1"/>
</dbReference>
<evidence type="ECO:0000313" key="6">
    <source>
        <dbReference type="EMBL" id="SUT92755.1"/>
    </source>
</evidence>
<evidence type="ECO:0000256" key="3">
    <source>
        <dbReference type="ARBA" id="ARBA00022989"/>
    </source>
</evidence>
<evidence type="ECO:0000313" key="7">
    <source>
        <dbReference type="Proteomes" id="UP000254649"/>
    </source>
</evidence>
<protein>
    <recommendedName>
        <fullName evidence="8">Isoprenylcysteine carboxyl methyltransferase</fullName>
    </recommendedName>
</protein>
<evidence type="ECO:0000256" key="5">
    <source>
        <dbReference type="SAM" id="Phobius"/>
    </source>
</evidence>
<dbReference type="EMBL" id="UFRQ01000003">
    <property type="protein sequence ID" value="SUT92755.1"/>
    <property type="molecule type" value="Genomic_DNA"/>
</dbReference>
<dbReference type="Proteomes" id="UP000254649">
    <property type="component" value="Unassembled WGS sequence"/>
</dbReference>
<feature type="transmembrane region" description="Helical" evidence="5">
    <location>
        <begin position="32"/>
        <end position="54"/>
    </location>
</feature>
<gene>
    <name evidence="6" type="ORF">NCTC10801_01781</name>
</gene>
<feature type="transmembrane region" description="Helical" evidence="5">
    <location>
        <begin position="88"/>
        <end position="115"/>
    </location>
</feature>
<sequence length="146" mass="16756">MKLKIPPPVLFLLCIAIIKLLPTTELLNFTFFVLASVLFVVGLVIALASLLTFWQAKTTVSPKKIEQASTLITTGVFRLSRNPLYLSLVLWLLAWTIFCETLWGVLVVIGFIAYLTEFQIKPEEKFLAQKFGKQYLDYKQSVRRWI</sequence>
<dbReference type="GO" id="GO:0012505">
    <property type="term" value="C:endomembrane system"/>
    <property type="evidence" value="ECO:0007669"/>
    <property type="project" value="UniProtKB-SubCell"/>
</dbReference>
<proteinExistence type="predicted"/>
<comment type="subcellular location">
    <subcellularLocation>
        <location evidence="1">Endomembrane system</location>
        <topology evidence="1">Multi-pass membrane protein</topology>
    </subcellularLocation>
</comment>
<keyword evidence="7" id="KW-1185">Reference proteome</keyword>
<keyword evidence="2 5" id="KW-0812">Transmembrane</keyword>
<dbReference type="GO" id="GO:0016740">
    <property type="term" value="F:transferase activity"/>
    <property type="evidence" value="ECO:0007669"/>
    <property type="project" value="UniProtKB-ARBA"/>
</dbReference>
<dbReference type="Gene3D" id="1.20.120.1630">
    <property type="match status" value="1"/>
</dbReference>
<evidence type="ECO:0008006" key="8">
    <source>
        <dbReference type="Google" id="ProtNLM"/>
    </source>
</evidence>
<evidence type="ECO:0000256" key="2">
    <source>
        <dbReference type="ARBA" id="ARBA00022692"/>
    </source>
</evidence>
<keyword evidence="4 5" id="KW-0472">Membrane</keyword>
<dbReference type="InterPro" id="IPR007318">
    <property type="entry name" value="Phopholipid_MeTrfase"/>
</dbReference>
<accession>A0A380TWY9</accession>
<keyword evidence="3 5" id="KW-1133">Transmembrane helix</keyword>
<reference evidence="6 7" key="1">
    <citation type="submission" date="2018-06" db="EMBL/GenBank/DDBJ databases">
        <authorList>
            <consortium name="Pathogen Informatics"/>
            <person name="Doyle S."/>
        </authorList>
    </citation>
    <scope>NUCLEOTIDE SEQUENCE [LARGE SCALE GENOMIC DNA]</scope>
    <source>
        <strain evidence="6 7">NCTC10801</strain>
    </source>
</reference>
<dbReference type="PANTHER" id="PTHR12714:SF24">
    <property type="entry name" value="SLR1182 PROTEIN"/>
    <property type="match status" value="1"/>
</dbReference>
<dbReference type="AlphaFoldDB" id="A0A380TWY9"/>
<name>A0A380TWY9_9PAST</name>
<dbReference type="OrthoDB" id="9811969at2"/>
<dbReference type="Pfam" id="PF04191">
    <property type="entry name" value="PEMT"/>
    <property type="match status" value="1"/>
</dbReference>
<organism evidence="6 7">
    <name type="scientific">[Actinobacillus] rossii</name>
    <dbReference type="NCBI Taxonomy" id="123820"/>
    <lineage>
        <taxon>Bacteria</taxon>
        <taxon>Pseudomonadati</taxon>
        <taxon>Pseudomonadota</taxon>
        <taxon>Gammaproteobacteria</taxon>
        <taxon>Pasteurellales</taxon>
        <taxon>Pasteurellaceae</taxon>
    </lineage>
</organism>
<evidence type="ECO:0000256" key="1">
    <source>
        <dbReference type="ARBA" id="ARBA00004127"/>
    </source>
</evidence>